<evidence type="ECO:0000313" key="2">
    <source>
        <dbReference type="EMBL" id="KAL3745869.1"/>
    </source>
</evidence>
<evidence type="ECO:0000256" key="1">
    <source>
        <dbReference type="SAM" id="MobiDB-lite"/>
    </source>
</evidence>
<feature type="compositionally biased region" description="Basic and acidic residues" evidence="1">
    <location>
        <begin position="147"/>
        <end position="170"/>
    </location>
</feature>
<dbReference type="Pfam" id="PF14009">
    <property type="entry name" value="PADRE"/>
    <property type="match status" value="1"/>
</dbReference>
<accession>A0ABD3L2G8</accession>
<name>A0ABD3L2G8_EUCGL</name>
<organism evidence="2 3">
    <name type="scientific">Eucalyptus globulus</name>
    <name type="common">Tasmanian blue gum</name>
    <dbReference type="NCBI Taxonomy" id="34317"/>
    <lineage>
        <taxon>Eukaryota</taxon>
        <taxon>Viridiplantae</taxon>
        <taxon>Streptophyta</taxon>
        <taxon>Embryophyta</taxon>
        <taxon>Tracheophyta</taxon>
        <taxon>Spermatophyta</taxon>
        <taxon>Magnoliopsida</taxon>
        <taxon>eudicotyledons</taxon>
        <taxon>Gunneridae</taxon>
        <taxon>Pentapetalae</taxon>
        <taxon>rosids</taxon>
        <taxon>malvids</taxon>
        <taxon>Myrtales</taxon>
        <taxon>Myrtaceae</taxon>
        <taxon>Myrtoideae</taxon>
        <taxon>Eucalypteae</taxon>
        <taxon>Eucalyptus</taxon>
    </lineage>
</organism>
<reference evidence="2 3" key="1">
    <citation type="submission" date="2024-11" db="EMBL/GenBank/DDBJ databases">
        <title>Chromosome-level genome assembly of Eucalyptus globulus Labill. provides insights into its genome evolution.</title>
        <authorList>
            <person name="Li X."/>
        </authorList>
    </citation>
    <scope>NUCLEOTIDE SEQUENCE [LARGE SCALE GENOMIC DNA]</scope>
    <source>
        <strain evidence="2">CL2024</strain>
        <tissue evidence="2">Fresh tender leaves</tissue>
    </source>
</reference>
<sequence>MLTPSLSSRSSAKGLMNYVRVVHLNGCLEYFEPPVMVGQVTSNGNKLFSRPFLCTSNLLRPDKAFEASHLYFLLAFSALQADMLSMQANRVQRVPITDPPETSLSERLYVSSLMCSLANSSCPSRSPIRPPKTERDTIAYGATNLDPVKDKSFNRRSELDMQEQHSEMVK</sequence>
<dbReference type="AlphaFoldDB" id="A0ABD3L2G8"/>
<comment type="caution">
    <text evidence="2">The sequence shown here is derived from an EMBL/GenBank/DDBJ whole genome shotgun (WGS) entry which is preliminary data.</text>
</comment>
<keyword evidence="3" id="KW-1185">Reference proteome</keyword>
<dbReference type="InterPro" id="IPR025322">
    <property type="entry name" value="PADRE_dom"/>
</dbReference>
<evidence type="ECO:0000313" key="3">
    <source>
        <dbReference type="Proteomes" id="UP001634007"/>
    </source>
</evidence>
<feature type="region of interest" description="Disordered" evidence="1">
    <location>
        <begin position="122"/>
        <end position="141"/>
    </location>
</feature>
<protein>
    <submittedName>
        <fullName evidence="2">Uncharacterized protein</fullName>
    </submittedName>
</protein>
<feature type="region of interest" description="Disordered" evidence="1">
    <location>
        <begin position="146"/>
        <end position="170"/>
    </location>
</feature>
<proteinExistence type="predicted"/>
<gene>
    <name evidence="2" type="ORF">ACJRO7_014896</name>
</gene>
<dbReference type="EMBL" id="JBJKBG010000003">
    <property type="protein sequence ID" value="KAL3745869.1"/>
    <property type="molecule type" value="Genomic_DNA"/>
</dbReference>
<dbReference type="Proteomes" id="UP001634007">
    <property type="component" value="Unassembled WGS sequence"/>
</dbReference>